<keyword evidence="11 14" id="KW-0408">Iron</keyword>
<dbReference type="RefSeq" id="WP_171627146.1">
    <property type="nucleotide sequence ID" value="NZ_JABBPG010000007.1"/>
</dbReference>
<dbReference type="Proteomes" id="UP000586305">
    <property type="component" value="Unassembled WGS sequence"/>
</dbReference>
<dbReference type="GO" id="GO:0046872">
    <property type="term" value="F:metal ion binding"/>
    <property type="evidence" value="ECO:0007669"/>
    <property type="project" value="UniProtKB-UniRule"/>
</dbReference>
<keyword evidence="5 14" id="KW-1003">Cell membrane</keyword>
<comment type="similarity">
    <text evidence="3 14 15">Belongs to the HemJ family.</text>
</comment>
<dbReference type="PANTHER" id="PTHR40255:SF1">
    <property type="entry name" value="PROTOPORPHYRINOGEN IX OXIDASE"/>
    <property type="match status" value="1"/>
</dbReference>
<dbReference type="EMBL" id="JABBPG010000007">
    <property type="protein sequence ID" value="NOU52094.1"/>
    <property type="molecule type" value="Genomic_DNA"/>
</dbReference>
<evidence type="ECO:0000256" key="7">
    <source>
        <dbReference type="ARBA" id="ARBA00022692"/>
    </source>
</evidence>
<evidence type="ECO:0000256" key="3">
    <source>
        <dbReference type="ARBA" id="ARBA00006501"/>
    </source>
</evidence>
<dbReference type="InterPro" id="IPR005265">
    <property type="entry name" value="HemJ-like"/>
</dbReference>
<dbReference type="AlphaFoldDB" id="A0A849VJX4"/>
<evidence type="ECO:0000256" key="11">
    <source>
        <dbReference type="ARBA" id="ARBA00023004"/>
    </source>
</evidence>
<feature type="binding site" description="axial binding residue" evidence="14">
    <location>
        <position position="11"/>
    </location>
    <ligand>
        <name>heme</name>
        <dbReference type="ChEBI" id="CHEBI:30413"/>
    </ligand>
    <ligandPart>
        <name>Fe</name>
        <dbReference type="ChEBI" id="CHEBI:18248"/>
    </ligandPart>
</feature>
<gene>
    <name evidence="16" type="ORF">HG263_16295</name>
</gene>
<dbReference type="GO" id="GO:0005886">
    <property type="term" value="C:plasma membrane"/>
    <property type="evidence" value="ECO:0007669"/>
    <property type="project" value="UniProtKB-SubCell"/>
</dbReference>
<comment type="cofactor">
    <cofactor evidence="14 15">
        <name>heme b</name>
        <dbReference type="ChEBI" id="CHEBI:60344"/>
    </cofactor>
    <text evidence="14 15">Binds 1 heme b (iron(II)-protoporphyrin IX) group per subunit.</text>
</comment>
<reference evidence="16 17" key="1">
    <citation type="submission" date="2020-04" db="EMBL/GenBank/DDBJ databases">
        <title>Pseudoalteromonas caenipelagi sp. nov., isolated from a tidal flat.</title>
        <authorList>
            <person name="Park S."/>
            <person name="Yoon J.-H."/>
        </authorList>
    </citation>
    <scope>NUCLEOTIDE SEQUENCE [LARGE SCALE GENOMIC DNA]</scope>
    <source>
        <strain evidence="16 17">JBTF-M23</strain>
    </source>
</reference>
<evidence type="ECO:0000256" key="15">
    <source>
        <dbReference type="PIRNR" id="PIRNR004638"/>
    </source>
</evidence>
<comment type="subcellular location">
    <subcellularLocation>
        <location evidence="1 14">Cell membrane</location>
        <topology evidence="1 14">Multi-pass membrane protein</topology>
    </subcellularLocation>
</comment>
<dbReference type="PIRSF" id="PIRSF004638">
    <property type="entry name" value="UCP004638"/>
    <property type="match status" value="1"/>
</dbReference>
<organism evidence="16 17">
    <name type="scientific">Pseudoalteromonas caenipelagi</name>
    <dbReference type="NCBI Taxonomy" id="2726988"/>
    <lineage>
        <taxon>Bacteria</taxon>
        <taxon>Pseudomonadati</taxon>
        <taxon>Pseudomonadota</taxon>
        <taxon>Gammaproteobacteria</taxon>
        <taxon>Alteromonadales</taxon>
        <taxon>Pseudoalteromonadaceae</taxon>
        <taxon>Pseudoalteromonas</taxon>
    </lineage>
</organism>
<dbReference type="GO" id="GO:0006782">
    <property type="term" value="P:protoporphyrinogen IX biosynthetic process"/>
    <property type="evidence" value="ECO:0007669"/>
    <property type="project" value="UniProtKB-UniRule"/>
</dbReference>
<dbReference type="PANTHER" id="PTHR40255">
    <property type="entry name" value="UPF0093 MEMBRANE PROTEIN SLR1790"/>
    <property type="match status" value="1"/>
</dbReference>
<keyword evidence="17" id="KW-1185">Reference proteome</keyword>
<dbReference type="HAMAP" id="MF_02239">
    <property type="entry name" value="HemJ"/>
    <property type="match status" value="1"/>
</dbReference>
<evidence type="ECO:0000256" key="1">
    <source>
        <dbReference type="ARBA" id="ARBA00004651"/>
    </source>
</evidence>
<name>A0A849VJX4_9GAMM</name>
<keyword evidence="8 14" id="KW-0479">Metal-binding</keyword>
<comment type="pathway">
    <text evidence="2 14 15">Porphyrin-containing compound metabolism; protoporphyrin-IX biosynthesis; protoporphyrin-IX from protoporphyrinogen-IX: step 1/1.</text>
</comment>
<keyword evidence="9 14" id="KW-1133">Transmembrane helix</keyword>
<evidence type="ECO:0000256" key="10">
    <source>
        <dbReference type="ARBA" id="ARBA00023002"/>
    </source>
</evidence>
<comment type="function">
    <text evidence="14 15">Catalyzes the oxidation of protoporphyrinogen IX to protoporphyrin IX.</text>
</comment>
<feature type="binding site" description="axial binding residue" evidence="14">
    <location>
        <position position="87"/>
    </location>
    <ligand>
        <name>heme</name>
        <dbReference type="ChEBI" id="CHEBI:30413"/>
    </ligand>
    <ligandPart>
        <name>Fe</name>
        <dbReference type="ChEBI" id="CHEBI:18248"/>
    </ligandPart>
</feature>
<feature type="transmembrane region" description="Helical" evidence="14">
    <location>
        <begin position="83"/>
        <end position="102"/>
    </location>
</feature>
<dbReference type="Pfam" id="PF03653">
    <property type="entry name" value="UPF0093"/>
    <property type="match status" value="1"/>
</dbReference>
<evidence type="ECO:0000256" key="2">
    <source>
        <dbReference type="ARBA" id="ARBA00005073"/>
    </source>
</evidence>
<evidence type="ECO:0000256" key="13">
    <source>
        <dbReference type="ARBA" id="ARBA00048390"/>
    </source>
</evidence>
<sequence length="144" mass="17501">MSALLIYKALHIFFMIAWFAGIFYLPRLFVYHAMTEEKSCSAMLKIMERRLLYFVTPFALFTLLFGLLTIYEYGREWFRHSMWLHYKLVLVIILYGYHVYCFKLLNDFKHDRNKKSHRFYRVFNEFPVILLLVIVLLAILKPNL</sequence>
<dbReference type="UniPathway" id="UPA00251">
    <property type="reaction ID" value="UER00324"/>
</dbReference>
<feature type="transmembrane region" description="Helical" evidence="14">
    <location>
        <begin position="51"/>
        <end position="71"/>
    </location>
</feature>
<dbReference type="EC" id="1.3.99.-" evidence="14 15"/>
<evidence type="ECO:0000256" key="8">
    <source>
        <dbReference type="ARBA" id="ARBA00022723"/>
    </source>
</evidence>
<dbReference type="GO" id="GO:0070818">
    <property type="term" value="F:protoporphyrinogen oxidase activity"/>
    <property type="evidence" value="ECO:0007669"/>
    <property type="project" value="UniProtKB-UniRule"/>
</dbReference>
<evidence type="ECO:0000256" key="4">
    <source>
        <dbReference type="ARBA" id="ARBA00017504"/>
    </source>
</evidence>
<evidence type="ECO:0000313" key="17">
    <source>
        <dbReference type="Proteomes" id="UP000586305"/>
    </source>
</evidence>
<keyword evidence="6 14" id="KW-0349">Heme</keyword>
<keyword evidence="12 14" id="KW-0472">Membrane</keyword>
<feature type="transmembrane region" description="Helical" evidence="14">
    <location>
        <begin position="122"/>
        <end position="140"/>
    </location>
</feature>
<keyword evidence="10 14" id="KW-0560">Oxidoreductase</keyword>
<evidence type="ECO:0000256" key="6">
    <source>
        <dbReference type="ARBA" id="ARBA00022617"/>
    </source>
</evidence>
<evidence type="ECO:0000256" key="9">
    <source>
        <dbReference type="ARBA" id="ARBA00022989"/>
    </source>
</evidence>
<evidence type="ECO:0000313" key="16">
    <source>
        <dbReference type="EMBL" id="NOU52094.1"/>
    </source>
</evidence>
<keyword evidence="7 14" id="KW-0812">Transmembrane</keyword>
<evidence type="ECO:0000256" key="14">
    <source>
        <dbReference type="HAMAP-Rule" id="MF_02239"/>
    </source>
</evidence>
<evidence type="ECO:0000256" key="5">
    <source>
        <dbReference type="ARBA" id="ARBA00022475"/>
    </source>
</evidence>
<feature type="transmembrane region" description="Helical" evidence="14">
    <location>
        <begin position="12"/>
        <end position="30"/>
    </location>
</feature>
<comment type="caution">
    <text evidence="16">The sequence shown here is derived from an EMBL/GenBank/DDBJ whole genome shotgun (WGS) entry which is preliminary data.</text>
</comment>
<protein>
    <recommendedName>
        <fullName evidence="4 14">Protoporphyrinogen IX oxidase</fullName>
        <shortName evidence="14">PPO</shortName>
        <ecNumber evidence="14 15">1.3.99.-</ecNumber>
    </recommendedName>
</protein>
<accession>A0A849VJX4</accession>
<proteinExistence type="inferred from homology"/>
<comment type="catalytic activity">
    <reaction evidence="13 14 15">
        <text>protoporphyrinogen IX + 3 A = protoporphyrin IX + 3 AH2</text>
        <dbReference type="Rhea" id="RHEA:62000"/>
        <dbReference type="ChEBI" id="CHEBI:13193"/>
        <dbReference type="ChEBI" id="CHEBI:17499"/>
        <dbReference type="ChEBI" id="CHEBI:57306"/>
        <dbReference type="ChEBI" id="CHEBI:57307"/>
    </reaction>
</comment>
<evidence type="ECO:0000256" key="12">
    <source>
        <dbReference type="ARBA" id="ARBA00023136"/>
    </source>
</evidence>
<comment type="subunit">
    <text evidence="14">Homodimer.</text>
</comment>